<dbReference type="EMBL" id="CR936257">
    <property type="protein sequence ID" value="CAI50098.2"/>
    <property type="molecule type" value="Genomic_DNA"/>
</dbReference>
<dbReference type="Proteomes" id="UP000002698">
    <property type="component" value="Chromosome"/>
</dbReference>
<organism evidence="2 3">
    <name type="scientific">Natronomonas pharaonis (strain ATCC 35678 / DSM 2160 / CIP 103997 / JCM 8858 / NBRC 14720 / NCIMB 2260 / Gabara)</name>
    <name type="common">Halobacterium pharaonis</name>
    <dbReference type="NCBI Taxonomy" id="348780"/>
    <lineage>
        <taxon>Archaea</taxon>
        <taxon>Methanobacteriati</taxon>
        <taxon>Methanobacteriota</taxon>
        <taxon>Stenosarchaea group</taxon>
        <taxon>Halobacteria</taxon>
        <taxon>Halobacteriales</taxon>
        <taxon>Natronomonadaceae</taxon>
        <taxon>Natronomonas</taxon>
    </lineage>
</organism>
<proteinExistence type="predicted"/>
<accession>A0A1U7EY03</accession>
<protein>
    <submittedName>
        <fullName evidence="2">Uncharacterized protein</fullName>
    </submittedName>
</protein>
<dbReference type="GeneID" id="3701940"/>
<dbReference type="eggNOG" id="arCOG07777">
    <property type="taxonomic scope" value="Archaea"/>
</dbReference>
<dbReference type="EnsemblBacteria" id="CAI50098">
    <property type="protein sequence ID" value="CAI50098"/>
    <property type="gene ID" value="NP_4014A"/>
</dbReference>
<dbReference type="InterPro" id="IPR055685">
    <property type="entry name" value="DUF7261"/>
</dbReference>
<dbReference type="AlphaFoldDB" id="A0A1U7EY03"/>
<dbReference type="HOGENOM" id="CLU_999714_0_0_2"/>
<feature type="transmembrane region" description="Helical" evidence="1">
    <location>
        <begin position="12"/>
        <end position="31"/>
    </location>
</feature>
<evidence type="ECO:0000313" key="2">
    <source>
        <dbReference type="EMBL" id="CAI50098.2"/>
    </source>
</evidence>
<dbReference type="Pfam" id="PF23922">
    <property type="entry name" value="DUF7261"/>
    <property type="match status" value="1"/>
</dbReference>
<evidence type="ECO:0000313" key="3">
    <source>
        <dbReference type="Proteomes" id="UP000002698"/>
    </source>
</evidence>
<keyword evidence="1" id="KW-0472">Membrane</keyword>
<dbReference type="STRING" id="348780.NP_4014A"/>
<dbReference type="KEGG" id="nph:NP_4014A"/>
<evidence type="ECO:0000256" key="1">
    <source>
        <dbReference type="SAM" id="Phobius"/>
    </source>
</evidence>
<name>A0A1U7EY03_NATPD</name>
<dbReference type="OrthoDB" id="238714at2157"/>
<keyword evidence="1" id="KW-0812">Transmembrane</keyword>
<dbReference type="RefSeq" id="WP_011323714.1">
    <property type="nucleotide sequence ID" value="NC_007426.1"/>
</dbReference>
<reference evidence="2 3" key="1">
    <citation type="journal article" date="2005" name="Genome Res.">
        <title>Living with two extremes: conclusions from the genome sequence of Natronomonas pharaonis.</title>
        <authorList>
            <person name="Falb M."/>
            <person name="Pfeiffer F."/>
            <person name="Palm P."/>
            <person name="Rodewald K."/>
            <person name="Hickmann V."/>
            <person name="Tittor J."/>
            <person name="Oesterhelt D."/>
        </authorList>
    </citation>
    <scope>NUCLEOTIDE SEQUENCE [LARGE SCALE GENOMIC DNA]</scope>
    <source>
        <strain evidence="3">ATCC 35678 / DSM 2160 / CIP 103997 / JCM 8858 / NBRC 14720 / NCIMB 2260 / Gabara</strain>
    </source>
</reference>
<keyword evidence="1" id="KW-1133">Transmembrane helix</keyword>
<sequence>MAEVTDRDRGQLLLVAGIVLAVLFVALALLVNTAIYTDNVATRDGDAASEPLAYQEGAVSVASGLIEAENEDGDDFGTIESNVRDGFEESLSMLEQRHLQRAATTETGTSGFTEGRHIQQSDGIDNWGVSGADGVRAFSMTLERGSMDSIDIDDEDDPDPFNIDLGDGELEVYLDAENDDDLTVSVDGEVRCRVDASGDVSFDVTDERLDGKPCPLGLSSDLDDDFVGFDNADTVDGEYELIVATTSEPAAPEVSEVLYSVVLDVGIHSPDRSYESRVTVAPGEFDD</sequence>
<gene>
    <name evidence="2" type="ordered locus">NP_4014A</name>
</gene>
<keyword evidence="3" id="KW-1185">Reference proteome</keyword>